<dbReference type="EMBL" id="KQ965751">
    <property type="protein sequence ID" value="KXS16581.1"/>
    <property type="molecule type" value="Genomic_DNA"/>
</dbReference>
<reference evidence="3 4" key="1">
    <citation type="journal article" date="2015" name="Genome Biol. Evol.">
        <title>Phylogenomic analyses indicate that early fungi evolved digesting cell walls of algal ancestors of land plants.</title>
        <authorList>
            <person name="Chang Y."/>
            <person name="Wang S."/>
            <person name="Sekimoto S."/>
            <person name="Aerts A.L."/>
            <person name="Choi C."/>
            <person name="Clum A."/>
            <person name="LaButti K.M."/>
            <person name="Lindquist E.A."/>
            <person name="Yee Ngan C."/>
            <person name="Ohm R.A."/>
            <person name="Salamov A.A."/>
            <person name="Grigoriev I.V."/>
            <person name="Spatafora J.W."/>
            <person name="Berbee M.L."/>
        </authorList>
    </citation>
    <scope>NUCLEOTIDE SEQUENCE [LARGE SCALE GENOMIC DNA]</scope>
    <source>
        <strain evidence="3 4">JEL478</strain>
    </source>
</reference>
<dbReference type="OrthoDB" id="10253869at2759"/>
<evidence type="ECO:0000259" key="2">
    <source>
        <dbReference type="Pfam" id="PF00501"/>
    </source>
</evidence>
<dbReference type="AlphaFoldDB" id="A0A139AIE2"/>
<dbReference type="GO" id="GO:0016405">
    <property type="term" value="F:CoA-ligase activity"/>
    <property type="evidence" value="ECO:0007669"/>
    <property type="project" value="TreeGrafter"/>
</dbReference>
<evidence type="ECO:0000313" key="3">
    <source>
        <dbReference type="EMBL" id="KXS16581.1"/>
    </source>
</evidence>
<proteinExistence type="predicted"/>
<evidence type="ECO:0000256" key="1">
    <source>
        <dbReference type="SAM" id="MobiDB-lite"/>
    </source>
</evidence>
<protein>
    <submittedName>
        <fullName evidence="3">Acetyl-CoA synthetase-like protein</fullName>
    </submittedName>
</protein>
<feature type="region of interest" description="Disordered" evidence="1">
    <location>
        <begin position="176"/>
        <end position="199"/>
    </location>
</feature>
<dbReference type="PANTHER" id="PTHR24096:SF267">
    <property type="entry name" value="MALONATE--COA LIGASE ACSF3, MITOCHONDRIAL"/>
    <property type="match status" value="1"/>
</dbReference>
<gene>
    <name evidence="3" type="ORF">M427DRAFT_68909</name>
</gene>
<keyword evidence="4" id="KW-1185">Reference proteome</keyword>
<dbReference type="Gene3D" id="3.40.50.980">
    <property type="match status" value="1"/>
</dbReference>
<organism evidence="3 4">
    <name type="scientific">Gonapodya prolifera (strain JEL478)</name>
    <name type="common">Monoblepharis prolifera</name>
    <dbReference type="NCBI Taxonomy" id="1344416"/>
    <lineage>
        <taxon>Eukaryota</taxon>
        <taxon>Fungi</taxon>
        <taxon>Fungi incertae sedis</taxon>
        <taxon>Chytridiomycota</taxon>
        <taxon>Chytridiomycota incertae sedis</taxon>
        <taxon>Monoblepharidomycetes</taxon>
        <taxon>Monoblepharidales</taxon>
        <taxon>Gonapodyaceae</taxon>
        <taxon>Gonapodya</taxon>
    </lineage>
</organism>
<sequence length="370" mass="41450">MSRREANFLVAQGYRRGDNVVSWLPNCVESVALYIAATRLGVDTVGINTKFRTLEAAHFFKLSRSTPVFLMNGFADTEYASMAEEARFNANMKLIYVSFQVSNQIRILNRFCNFVVRRNIRGSPSKIRGVLPLSDFDAFPESGSPSWGRPEDMAVSFFNLVSLASLQRMYRGSTGLPKLATHPPQNPDTVSADPKSRQPRKLTTAAMLLTTAPDIIVYGLVDYIGTEANFKGKKVVCRLERWIEAWYPNFQSGRLVHWDLRVIALRICDPDTGLEVEPGQQGELQARGPGVFNFYLNNDEATRKAFVVDKEGRSWYKTGDMIVQASGPDGNLVGRAFFLLGRMGDALRVRGYLTDPDKLSFSYGNILESK</sequence>
<dbReference type="Pfam" id="PF00501">
    <property type="entry name" value="AMP-binding"/>
    <property type="match status" value="1"/>
</dbReference>
<name>A0A139AIE2_GONPJ</name>
<accession>A0A139AIE2</accession>
<dbReference type="Gene3D" id="3.40.50.12780">
    <property type="entry name" value="N-terminal domain of ligase-like"/>
    <property type="match status" value="1"/>
</dbReference>
<dbReference type="InterPro" id="IPR042099">
    <property type="entry name" value="ANL_N_sf"/>
</dbReference>
<dbReference type="STRING" id="1344416.A0A139AIE2"/>
<feature type="domain" description="AMP-dependent synthetase/ligase" evidence="2">
    <location>
        <begin position="2"/>
        <end position="77"/>
    </location>
</feature>
<dbReference type="InterPro" id="IPR000873">
    <property type="entry name" value="AMP-dep_synth/lig_dom"/>
</dbReference>
<dbReference type="PANTHER" id="PTHR24096">
    <property type="entry name" value="LONG-CHAIN-FATTY-ACID--COA LIGASE"/>
    <property type="match status" value="1"/>
</dbReference>
<dbReference type="Proteomes" id="UP000070544">
    <property type="component" value="Unassembled WGS sequence"/>
</dbReference>
<evidence type="ECO:0000313" key="4">
    <source>
        <dbReference type="Proteomes" id="UP000070544"/>
    </source>
</evidence>
<dbReference type="SUPFAM" id="SSF56801">
    <property type="entry name" value="Acetyl-CoA synthetase-like"/>
    <property type="match status" value="1"/>
</dbReference>